<accession>A0AAV2VVC6</accession>
<proteinExistence type="predicted"/>
<dbReference type="AlphaFoldDB" id="A0AAV2VVC6"/>
<comment type="caution">
    <text evidence="1">The sequence shown here is derived from an EMBL/GenBank/DDBJ whole genome shotgun (WGS) entry which is preliminary data.</text>
</comment>
<gene>
    <name evidence="1" type="ORF">VIBNISOn1_530002</name>
</gene>
<evidence type="ECO:0000313" key="1">
    <source>
        <dbReference type="EMBL" id="CCO48433.1"/>
    </source>
</evidence>
<sequence length="170" mass="19314">MTNQDQPFGEVVEVYTQDALLQLQRITINRQNKPLFTVNVTLSMLEDGRPVFESKKEMRLEEHGLSTLCQALMGLKHQSVIKGNHNKGKYAEAMFININPNETVNIILTSSNHERQGLEKSYSVTFYPDFRYKLLALAVSQLTLNSKGYSQTISETLSLLKAAAFPAYRR</sequence>
<dbReference type="EMBL" id="CAOF01000146">
    <property type="protein sequence ID" value="CCO48433.1"/>
    <property type="molecule type" value="Genomic_DNA"/>
</dbReference>
<reference evidence="1 2" key="1">
    <citation type="journal article" date="2013" name="ISME J.">
        <title>Comparative genomics of pathogenic lineages of Vibrio nigripulchritudo identifies virulence-associated traits.</title>
        <authorList>
            <person name="Goudenege D."/>
            <person name="Labreuche Y."/>
            <person name="Krin E."/>
            <person name="Ansquer D."/>
            <person name="Mangenot S."/>
            <person name="Calteau A."/>
            <person name="Medigue C."/>
            <person name="Mazel D."/>
            <person name="Polz M.F."/>
            <person name="Le Roux F."/>
        </authorList>
    </citation>
    <scope>NUCLEOTIDE SEQUENCE [LARGE SCALE GENOMIC DNA]</scope>
    <source>
        <strain evidence="1 2">SOn1</strain>
    </source>
</reference>
<name>A0AAV2VVC6_9VIBR</name>
<organism evidence="1 2">
    <name type="scientific">Vibrio nigripulchritudo SOn1</name>
    <dbReference type="NCBI Taxonomy" id="1238450"/>
    <lineage>
        <taxon>Bacteria</taxon>
        <taxon>Pseudomonadati</taxon>
        <taxon>Pseudomonadota</taxon>
        <taxon>Gammaproteobacteria</taxon>
        <taxon>Vibrionales</taxon>
        <taxon>Vibrionaceae</taxon>
        <taxon>Vibrio</taxon>
    </lineage>
</organism>
<protein>
    <submittedName>
        <fullName evidence="1">Uncharacterized protein</fullName>
    </submittedName>
</protein>
<dbReference type="Proteomes" id="UP000018211">
    <property type="component" value="Unassembled WGS sequence"/>
</dbReference>
<evidence type="ECO:0000313" key="2">
    <source>
        <dbReference type="Proteomes" id="UP000018211"/>
    </source>
</evidence>
<dbReference type="RefSeq" id="WP_022612914.1">
    <property type="nucleotide sequence ID" value="NZ_LK391965.1"/>
</dbReference>